<dbReference type="SUPFAM" id="SSF51735">
    <property type="entry name" value="NAD(P)-binding Rossmann-fold domains"/>
    <property type="match status" value="1"/>
</dbReference>
<keyword evidence="2" id="KW-1185">Reference proteome</keyword>
<dbReference type="InterPro" id="IPR051604">
    <property type="entry name" value="Ergot_Alk_Oxidoreductase"/>
</dbReference>
<gene>
    <name evidence="1" type="ORF">ACFPBZ_09725</name>
</gene>
<dbReference type="Gene3D" id="3.40.50.720">
    <property type="entry name" value="NAD(P)-binding Rossmann-like Domain"/>
    <property type="match status" value="1"/>
</dbReference>
<dbReference type="Proteomes" id="UP001595947">
    <property type="component" value="Unassembled WGS sequence"/>
</dbReference>
<dbReference type="PANTHER" id="PTHR43162:SF1">
    <property type="entry name" value="PRESTALK A DIFFERENTIATION PROTEIN A"/>
    <property type="match status" value="1"/>
</dbReference>
<comment type="caution">
    <text evidence="1">The sequence shown here is derived from an EMBL/GenBank/DDBJ whole genome shotgun (WGS) entry which is preliminary data.</text>
</comment>
<dbReference type="Gene3D" id="3.90.25.10">
    <property type="entry name" value="UDP-galactose 4-epimerase, domain 1"/>
    <property type="match status" value="1"/>
</dbReference>
<accession>A0ABV9YK61</accession>
<evidence type="ECO:0000313" key="1">
    <source>
        <dbReference type="EMBL" id="MFC5062484.1"/>
    </source>
</evidence>
<proteinExistence type="predicted"/>
<dbReference type="InterPro" id="IPR036291">
    <property type="entry name" value="NAD(P)-bd_dom_sf"/>
</dbReference>
<dbReference type="RefSeq" id="WP_378035836.1">
    <property type="nucleotide sequence ID" value="NZ_JBHSIV010000008.1"/>
</dbReference>
<reference evidence="2" key="1">
    <citation type="journal article" date="2019" name="Int. J. Syst. Evol. Microbiol.">
        <title>The Global Catalogue of Microorganisms (GCM) 10K type strain sequencing project: providing services to taxonomists for standard genome sequencing and annotation.</title>
        <authorList>
            <consortium name="The Broad Institute Genomics Platform"/>
            <consortium name="The Broad Institute Genome Sequencing Center for Infectious Disease"/>
            <person name="Wu L."/>
            <person name="Ma J."/>
        </authorList>
    </citation>
    <scope>NUCLEOTIDE SEQUENCE [LARGE SCALE GENOMIC DNA]</scope>
    <source>
        <strain evidence="2">CGMCC 4.7093</strain>
    </source>
</reference>
<evidence type="ECO:0000313" key="2">
    <source>
        <dbReference type="Proteomes" id="UP001595947"/>
    </source>
</evidence>
<dbReference type="PANTHER" id="PTHR43162">
    <property type="match status" value="1"/>
</dbReference>
<protein>
    <submittedName>
        <fullName evidence="1">Ergot alkaloid biosynthesis protein</fullName>
    </submittedName>
</protein>
<sequence length="263" mass="27228">MVTVVTGATGTTGRRVAALLEAEGIDVRRASRSGAARFDWTDPTHDAVLDGAEALYLVAPMEEPDPLTAVEPVLTRALDRGLRRVVLLSSSLVEPSSWGFGGLATLVREAPEWTVLRPSWFAQIFVGDHPVAAGVRAGQVVTATGEGRVPFVDAGDIAAVAAAALVGKAPGELVITGPEALGYTEACAVAAEVVGHPVTHRSVPGEAFVEHLVASGLPRPLSEMLAGLDSLIAAGAEDRVTDVVARVTGRDPRPLREVLVDGG</sequence>
<organism evidence="1 2">
    <name type="scientific">Actinomycetospora atypica</name>
    <dbReference type="NCBI Taxonomy" id="1290095"/>
    <lineage>
        <taxon>Bacteria</taxon>
        <taxon>Bacillati</taxon>
        <taxon>Actinomycetota</taxon>
        <taxon>Actinomycetes</taxon>
        <taxon>Pseudonocardiales</taxon>
        <taxon>Pseudonocardiaceae</taxon>
        <taxon>Actinomycetospora</taxon>
    </lineage>
</organism>
<name>A0ABV9YK61_9PSEU</name>
<dbReference type="EMBL" id="JBHSIV010000008">
    <property type="protein sequence ID" value="MFC5062484.1"/>
    <property type="molecule type" value="Genomic_DNA"/>
</dbReference>